<dbReference type="AlphaFoldDB" id="A0A310SMF4"/>
<reference evidence="1 2" key="1">
    <citation type="submission" date="2015-07" db="EMBL/GenBank/DDBJ databases">
        <title>The genome of Eufriesea mexicana.</title>
        <authorList>
            <person name="Pan H."/>
            <person name="Kapheim K."/>
        </authorList>
    </citation>
    <scope>NUCLEOTIDE SEQUENCE [LARGE SCALE GENOMIC DNA]</scope>
    <source>
        <strain evidence="1">0111107269</strain>
        <tissue evidence="1">Whole body</tissue>
    </source>
</reference>
<dbReference type="Proteomes" id="UP000250275">
    <property type="component" value="Unassembled WGS sequence"/>
</dbReference>
<protein>
    <submittedName>
        <fullName evidence="1">Uncharacterized protein</fullName>
    </submittedName>
</protein>
<sequence>MNNQELTPLQSQPRCNCRLSGCKSAWRKKKERSRVQFVILILLGPFCPGKRSLCIARRP</sequence>
<accession>A0A310SMF4</accession>
<name>A0A310SMF4_9HYME</name>
<evidence type="ECO:0000313" key="1">
    <source>
        <dbReference type="EMBL" id="OAD56171.1"/>
    </source>
</evidence>
<keyword evidence="2" id="KW-1185">Reference proteome</keyword>
<evidence type="ECO:0000313" key="2">
    <source>
        <dbReference type="Proteomes" id="UP000250275"/>
    </source>
</evidence>
<gene>
    <name evidence="1" type="ORF">WN48_03817</name>
</gene>
<organism evidence="1 2">
    <name type="scientific">Eufriesea mexicana</name>
    <dbReference type="NCBI Taxonomy" id="516756"/>
    <lineage>
        <taxon>Eukaryota</taxon>
        <taxon>Metazoa</taxon>
        <taxon>Ecdysozoa</taxon>
        <taxon>Arthropoda</taxon>
        <taxon>Hexapoda</taxon>
        <taxon>Insecta</taxon>
        <taxon>Pterygota</taxon>
        <taxon>Neoptera</taxon>
        <taxon>Endopterygota</taxon>
        <taxon>Hymenoptera</taxon>
        <taxon>Apocrita</taxon>
        <taxon>Aculeata</taxon>
        <taxon>Apoidea</taxon>
        <taxon>Anthophila</taxon>
        <taxon>Apidae</taxon>
        <taxon>Eufriesea</taxon>
    </lineage>
</organism>
<dbReference type="EMBL" id="KQ762143">
    <property type="protein sequence ID" value="OAD56171.1"/>
    <property type="molecule type" value="Genomic_DNA"/>
</dbReference>
<proteinExistence type="predicted"/>